<dbReference type="Proteomes" id="UP001352263">
    <property type="component" value="Unassembled WGS sequence"/>
</dbReference>
<dbReference type="PROSITE" id="PS51273">
    <property type="entry name" value="GATASE_TYPE_1"/>
    <property type="match status" value="1"/>
</dbReference>
<dbReference type="Gene3D" id="3.40.30.10">
    <property type="entry name" value="Glutaredoxin"/>
    <property type="match status" value="1"/>
</dbReference>
<dbReference type="InterPro" id="IPR029062">
    <property type="entry name" value="Class_I_gatase-like"/>
</dbReference>
<accession>A0ABU6JCB9</accession>
<reference evidence="2 3" key="1">
    <citation type="submission" date="2023-10" db="EMBL/GenBank/DDBJ databases">
        <title>Noviherbaspirillum sp. CPCC 100848 genome assembly.</title>
        <authorList>
            <person name="Li X.Y."/>
            <person name="Fang X.M."/>
        </authorList>
    </citation>
    <scope>NUCLEOTIDE SEQUENCE [LARGE SCALE GENOMIC DNA]</scope>
    <source>
        <strain evidence="2 3">CPCC 100848</strain>
    </source>
</reference>
<dbReference type="GO" id="GO:0016787">
    <property type="term" value="F:hydrolase activity"/>
    <property type="evidence" value="ECO:0007669"/>
    <property type="project" value="UniProtKB-KW"/>
</dbReference>
<name>A0ABU6JCB9_9BURK</name>
<evidence type="ECO:0000313" key="2">
    <source>
        <dbReference type="EMBL" id="MEC4721291.1"/>
    </source>
</evidence>
<organism evidence="2 3">
    <name type="scientific">Noviherbaspirillum album</name>
    <dbReference type="NCBI Taxonomy" id="3080276"/>
    <lineage>
        <taxon>Bacteria</taxon>
        <taxon>Pseudomonadati</taxon>
        <taxon>Pseudomonadota</taxon>
        <taxon>Betaproteobacteria</taxon>
        <taxon>Burkholderiales</taxon>
        <taxon>Oxalobacteraceae</taxon>
        <taxon>Noviherbaspirillum</taxon>
    </lineage>
</organism>
<dbReference type="SUPFAM" id="SSF52317">
    <property type="entry name" value="Class I glutamine amidotransferase-like"/>
    <property type="match status" value="1"/>
</dbReference>
<gene>
    <name evidence="2" type="ORF">RY831_19170</name>
</gene>
<dbReference type="EMBL" id="JAWIIV010000017">
    <property type="protein sequence ID" value="MEC4721291.1"/>
    <property type="molecule type" value="Genomic_DNA"/>
</dbReference>
<dbReference type="InterPro" id="IPR044992">
    <property type="entry name" value="ChyE-like"/>
</dbReference>
<keyword evidence="2" id="KW-0378">Hydrolase</keyword>
<dbReference type="PANTHER" id="PTHR42695:SF5">
    <property type="entry name" value="GLUTAMINE AMIDOTRANSFERASE YLR126C-RELATED"/>
    <property type="match status" value="1"/>
</dbReference>
<comment type="caution">
    <text evidence="2">The sequence shown here is derived from an EMBL/GenBank/DDBJ whole genome shotgun (WGS) entry which is preliminary data.</text>
</comment>
<evidence type="ECO:0000259" key="1">
    <source>
        <dbReference type="Pfam" id="PF00117"/>
    </source>
</evidence>
<feature type="domain" description="Glutamine amidotransferase" evidence="1">
    <location>
        <begin position="40"/>
        <end position="185"/>
    </location>
</feature>
<keyword evidence="3" id="KW-1185">Reference proteome</keyword>
<dbReference type="RefSeq" id="WP_326507996.1">
    <property type="nucleotide sequence ID" value="NZ_JAWIIV010000017.1"/>
</dbReference>
<dbReference type="Gene3D" id="3.40.50.880">
    <property type="match status" value="1"/>
</dbReference>
<dbReference type="InterPro" id="IPR017926">
    <property type="entry name" value="GATASE"/>
</dbReference>
<dbReference type="CDD" id="cd01741">
    <property type="entry name" value="GATase1_1"/>
    <property type="match status" value="1"/>
</dbReference>
<sequence length="340" mass="36628">MNCIAVYHVPFEDLGTFAAPVIDHGYEVTYRHAGSAPLSEAEWRDTDLIIVLGGPIGANDTAAYPWLDAEIRGLQSRLKLKRPTLGICLGAQLMAVALGGKVMRRTVAGDASAVEIGWSALKISAGAGLLERLRGVPVLHWHGDNIVLPKGLAPAAATEGTPCQAFHLETHALGIQFHAEFEAGALEQWLTGHAVELRHAGVDLGKLREETLRHGRALDLAGKALMRDWLSGFAATTQSKEHPNKRNLKNMENNVTGKRPVQELRDPVLYHDGCNICLDIARALSSTMPSLKVVDLKLHPEMKSDAAARGIVALPCLVIEEKVLPIAPHSELADIGTTGH</sequence>
<dbReference type="PANTHER" id="PTHR42695">
    <property type="entry name" value="GLUTAMINE AMIDOTRANSFERASE YLR126C-RELATED"/>
    <property type="match status" value="1"/>
</dbReference>
<dbReference type="Pfam" id="PF00117">
    <property type="entry name" value="GATase"/>
    <property type="match status" value="1"/>
</dbReference>
<proteinExistence type="predicted"/>
<evidence type="ECO:0000313" key="3">
    <source>
        <dbReference type="Proteomes" id="UP001352263"/>
    </source>
</evidence>
<protein>
    <submittedName>
        <fullName evidence="2">Gamma-glutamyl-gamma-aminobutyrate hydrolase family protein</fullName>
    </submittedName>
</protein>